<dbReference type="GO" id="GO:0016020">
    <property type="term" value="C:membrane"/>
    <property type="evidence" value="ECO:0007669"/>
    <property type="project" value="UniProtKB-SubCell"/>
</dbReference>
<keyword evidence="9 20" id="KW-0732">Signal</keyword>
<dbReference type="Pfam" id="PF07714">
    <property type="entry name" value="PK_Tyr_Ser-Thr"/>
    <property type="match status" value="1"/>
</dbReference>
<dbReference type="InterPro" id="IPR000719">
    <property type="entry name" value="Prot_kinase_dom"/>
</dbReference>
<evidence type="ECO:0000256" key="3">
    <source>
        <dbReference type="ARBA" id="ARBA00009592"/>
    </source>
</evidence>
<evidence type="ECO:0000256" key="8">
    <source>
        <dbReference type="ARBA" id="ARBA00022692"/>
    </source>
</evidence>
<gene>
    <name evidence="22" type="ORF">GOBAR_AA28948</name>
</gene>
<accession>A0A2P5WKW1</accession>
<evidence type="ECO:0000256" key="13">
    <source>
        <dbReference type="ARBA" id="ARBA00022840"/>
    </source>
</evidence>
<dbReference type="FunFam" id="3.80.10.10:FF:000111">
    <property type="entry name" value="LRR receptor-like serine/threonine-protein kinase ERECTA"/>
    <property type="match status" value="1"/>
</dbReference>
<keyword evidence="17" id="KW-0325">Glycoprotein</keyword>
<keyword evidence="6" id="KW-0433">Leucine-rich repeat</keyword>
<evidence type="ECO:0000256" key="10">
    <source>
        <dbReference type="ARBA" id="ARBA00022737"/>
    </source>
</evidence>
<dbReference type="PROSITE" id="PS50011">
    <property type="entry name" value="PROTEIN_KINASE_DOM"/>
    <property type="match status" value="1"/>
</dbReference>
<keyword evidence="15" id="KW-0472">Membrane</keyword>
<evidence type="ECO:0000256" key="6">
    <source>
        <dbReference type="ARBA" id="ARBA00022614"/>
    </source>
</evidence>
<evidence type="ECO:0000256" key="11">
    <source>
        <dbReference type="ARBA" id="ARBA00022741"/>
    </source>
</evidence>
<keyword evidence="16" id="KW-0675">Receptor</keyword>
<evidence type="ECO:0000259" key="21">
    <source>
        <dbReference type="PROSITE" id="PS50011"/>
    </source>
</evidence>
<dbReference type="InterPro" id="IPR001245">
    <property type="entry name" value="Ser-Thr/Tyr_kinase_cat_dom"/>
</dbReference>
<evidence type="ECO:0000256" key="12">
    <source>
        <dbReference type="ARBA" id="ARBA00022777"/>
    </source>
</evidence>
<dbReference type="InterPro" id="IPR051824">
    <property type="entry name" value="LRR_Rcpt-Like_S/T_Kinase"/>
</dbReference>
<dbReference type="Gene3D" id="1.10.510.10">
    <property type="entry name" value="Transferase(Phosphotransferase) domain 1"/>
    <property type="match status" value="1"/>
</dbReference>
<evidence type="ECO:0000256" key="16">
    <source>
        <dbReference type="ARBA" id="ARBA00023170"/>
    </source>
</evidence>
<dbReference type="FunFam" id="3.30.200.20:FF:000015">
    <property type="entry name" value="Somatic embryogenesis receptor kinase 1"/>
    <property type="match status" value="1"/>
</dbReference>
<evidence type="ECO:0000313" key="23">
    <source>
        <dbReference type="Proteomes" id="UP000239757"/>
    </source>
</evidence>
<dbReference type="AlphaFoldDB" id="A0A2P5WKW1"/>
<evidence type="ECO:0000313" key="22">
    <source>
        <dbReference type="EMBL" id="PPR91737.1"/>
    </source>
</evidence>
<dbReference type="FunFam" id="1.10.510.10:FF:000016">
    <property type="entry name" value="Somatic embryogenesis receptor-like kinase 1"/>
    <property type="match status" value="1"/>
</dbReference>
<dbReference type="OrthoDB" id="4062651at2759"/>
<evidence type="ECO:0000256" key="1">
    <source>
        <dbReference type="ARBA" id="ARBA00004479"/>
    </source>
</evidence>
<comment type="catalytic activity">
    <reaction evidence="19">
        <text>L-seryl-[protein] + ATP = O-phospho-L-seryl-[protein] + ADP + H(+)</text>
        <dbReference type="Rhea" id="RHEA:17989"/>
        <dbReference type="Rhea" id="RHEA-COMP:9863"/>
        <dbReference type="Rhea" id="RHEA-COMP:11604"/>
        <dbReference type="ChEBI" id="CHEBI:15378"/>
        <dbReference type="ChEBI" id="CHEBI:29999"/>
        <dbReference type="ChEBI" id="CHEBI:30616"/>
        <dbReference type="ChEBI" id="CHEBI:83421"/>
        <dbReference type="ChEBI" id="CHEBI:456216"/>
        <dbReference type="EC" id="2.7.11.1"/>
    </reaction>
</comment>
<evidence type="ECO:0000256" key="2">
    <source>
        <dbReference type="ARBA" id="ARBA00008684"/>
    </source>
</evidence>
<comment type="catalytic activity">
    <reaction evidence="18">
        <text>L-threonyl-[protein] + ATP = O-phospho-L-threonyl-[protein] + ADP + H(+)</text>
        <dbReference type="Rhea" id="RHEA:46608"/>
        <dbReference type="Rhea" id="RHEA-COMP:11060"/>
        <dbReference type="Rhea" id="RHEA-COMP:11605"/>
        <dbReference type="ChEBI" id="CHEBI:15378"/>
        <dbReference type="ChEBI" id="CHEBI:30013"/>
        <dbReference type="ChEBI" id="CHEBI:30616"/>
        <dbReference type="ChEBI" id="CHEBI:61977"/>
        <dbReference type="ChEBI" id="CHEBI:456216"/>
        <dbReference type="EC" id="2.7.11.1"/>
    </reaction>
</comment>
<comment type="subcellular location">
    <subcellularLocation>
        <location evidence="1">Membrane</location>
        <topology evidence="1">Single-pass type I membrane protein</topology>
    </subcellularLocation>
</comment>
<keyword evidence="7" id="KW-0808">Transferase</keyword>
<evidence type="ECO:0000256" key="4">
    <source>
        <dbReference type="ARBA" id="ARBA00012513"/>
    </source>
</evidence>
<dbReference type="InterPro" id="IPR032675">
    <property type="entry name" value="LRR_dom_sf"/>
</dbReference>
<dbReference type="EMBL" id="KZ667237">
    <property type="protein sequence ID" value="PPR91737.1"/>
    <property type="molecule type" value="Genomic_DNA"/>
</dbReference>
<evidence type="ECO:0000256" key="17">
    <source>
        <dbReference type="ARBA" id="ARBA00023180"/>
    </source>
</evidence>
<dbReference type="Gene3D" id="3.80.10.10">
    <property type="entry name" value="Ribonuclease Inhibitor"/>
    <property type="match status" value="1"/>
</dbReference>
<organism evidence="22 23">
    <name type="scientific">Gossypium barbadense</name>
    <name type="common">Sea Island cotton</name>
    <name type="synonym">Hibiscus barbadensis</name>
    <dbReference type="NCBI Taxonomy" id="3634"/>
    <lineage>
        <taxon>Eukaryota</taxon>
        <taxon>Viridiplantae</taxon>
        <taxon>Streptophyta</taxon>
        <taxon>Embryophyta</taxon>
        <taxon>Tracheophyta</taxon>
        <taxon>Spermatophyta</taxon>
        <taxon>Magnoliopsida</taxon>
        <taxon>eudicotyledons</taxon>
        <taxon>Gunneridae</taxon>
        <taxon>Pentapetalae</taxon>
        <taxon>rosids</taxon>
        <taxon>malvids</taxon>
        <taxon>Malvales</taxon>
        <taxon>Malvaceae</taxon>
        <taxon>Malvoideae</taxon>
        <taxon>Gossypium</taxon>
    </lineage>
</organism>
<reference evidence="22 23" key="1">
    <citation type="submission" date="2015-01" db="EMBL/GenBank/DDBJ databases">
        <title>Genome of allotetraploid Gossypium barbadense reveals genomic plasticity and fiber elongation in cotton evolution.</title>
        <authorList>
            <person name="Chen X."/>
            <person name="Liu X."/>
            <person name="Zhao B."/>
            <person name="Zheng H."/>
            <person name="Hu Y."/>
            <person name="Lu G."/>
            <person name="Yang C."/>
            <person name="Chen J."/>
            <person name="Shan C."/>
            <person name="Zhang L."/>
            <person name="Zhou Y."/>
            <person name="Wang L."/>
            <person name="Guo W."/>
            <person name="Bai Y."/>
            <person name="Ruan J."/>
            <person name="Shangguan X."/>
            <person name="Mao Y."/>
            <person name="Jiang J."/>
            <person name="Zhu Y."/>
            <person name="Lei J."/>
            <person name="Kang H."/>
            <person name="Chen S."/>
            <person name="He X."/>
            <person name="Wang R."/>
            <person name="Wang Y."/>
            <person name="Chen J."/>
            <person name="Wang L."/>
            <person name="Yu S."/>
            <person name="Wang B."/>
            <person name="Wei J."/>
            <person name="Song S."/>
            <person name="Lu X."/>
            <person name="Gao Z."/>
            <person name="Gu W."/>
            <person name="Deng X."/>
            <person name="Ma D."/>
            <person name="Wang S."/>
            <person name="Liang W."/>
            <person name="Fang L."/>
            <person name="Cai C."/>
            <person name="Zhu X."/>
            <person name="Zhou B."/>
            <person name="Zhang Y."/>
            <person name="Chen Z."/>
            <person name="Xu S."/>
            <person name="Zhu R."/>
            <person name="Wang S."/>
            <person name="Zhang T."/>
            <person name="Zhao G."/>
        </authorList>
    </citation>
    <scope>NUCLEOTIDE SEQUENCE [LARGE SCALE GENOMIC DNA]</scope>
    <source>
        <strain evidence="23">cv. Xinhai21</strain>
        <tissue evidence="22">Leaf</tissue>
    </source>
</reference>
<dbReference type="SUPFAM" id="SSF52058">
    <property type="entry name" value="L domain-like"/>
    <property type="match status" value="1"/>
</dbReference>
<feature type="signal peptide" evidence="20">
    <location>
        <begin position="1"/>
        <end position="20"/>
    </location>
</feature>
<protein>
    <recommendedName>
        <fullName evidence="4">non-specific serine/threonine protein kinase</fullName>
        <ecNumber evidence="4">2.7.11.1</ecNumber>
    </recommendedName>
</protein>
<dbReference type="InterPro" id="IPR011009">
    <property type="entry name" value="Kinase-like_dom_sf"/>
</dbReference>
<dbReference type="Pfam" id="PF13855">
    <property type="entry name" value="LRR_8"/>
    <property type="match status" value="1"/>
</dbReference>
<sequence length="567" mass="63157">MERVIPVCLWLILALHLVLGVAGNAEGDALHALKNNLADHNNVLQIGNANLSGKLVPDLGLLTNLQYLALVGNNISGVIPEELGNLTNLVCLNLSLNALTGHIPTTLGKLAKLRFLRLNNNSLTGQIPMALTTIATLQVLDLSNNRLEGNIPNNGSFSVFTPISFVNNLLNYIPPTPLLPVSPTAPTSSAVFSVCAPVIIYVLWRNRKRQHLSINRPARRPEFHLGQLKWFSLRELQEATDFFSEKNVVGSGGSGRVYKDRLDDGSVVAIKRLKQRRTQGGLQQFQTEVEMVSMAVHRNLLRLRGFCLTPTERLLVYPFMLNGSVRSCLRERPESQAPLDWGVRKRIALGAARGLEYLHDHCNPKIIHRDLKAADILLDENFDAVVGGFGLAKLMAYKDTHVITAVRGTIGHIAPEYLSSGRASEKTDVFGYGIMLLELITGQKAVDIARFANDDDVMLLDWVEGLLKEKKLEMLVDSDLQGNYIEEEVEQLMQVALLCTQSTPMGRPKMGEVVRMVEGDGLAERWEDWQKRKMFHQEFNNTHHPNVKWFIPDSTSRILPDDLSGPR</sequence>
<evidence type="ECO:0000256" key="20">
    <source>
        <dbReference type="SAM" id="SignalP"/>
    </source>
</evidence>
<dbReference type="PANTHER" id="PTHR48006:SF102">
    <property type="entry name" value="LEUCINE-RICH REPEAT-CONTAINING PROTEIN DDB_G0281931-RELATED"/>
    <property type="match status" value="1"/>
</dbReference>
<keyword evidence="8" id="KW-0812">Transmembrane</keyword>
<evidence type="ECO:0000256" key="19">
    <source>
        <dbReference type="ARBA" id="ARBA00048679"/>
    </source>
</evidence>
<proteinExistence type="inferred from homology"/>
<feature type="chain" id="PRO_5015113229" description="non-specific serine/threonine protein kinase" evidence="20">
    <location>
        <begin position="21"/>
        <end position="567"/>
    </location>
</feature>
<evidence type="ECO:0000256" key="14">
    <source>
        <dbReference type="ARBA" id="ARBA00022989"/>
    </source>
</evidence>
<keyword evidence="14" id="KW-1133">Transmembrane helix</keyword>
<keyword evidence="12" id="KW-0418">Kinase</keyword>
<dbReference type="Gene3D" id="3.30.200.20">
    <property type="entry name" value="Phosphorylase Kinase, domain 1"/>
    <property type="match status" value="1"/>
</dbReference>
<dbReference type="EC" id="2.7.11.1" evidence="4"/>
<feature type="domain" description="Protein kinase" evidence="21">
    <location>
        <begin position="243"/>
        <end position="539"/>
    </location>
</feature>
<comment type="similarity">
    <text evidence="3">Belongs to the RLP family.</text>
</comment>
<evidence type="ECO:0000256" key="9">
    <source>
        <dbReference type="ARBA" id="ARBA00022729"/>
    </source>
</evidence>
<dbReference type="Proteomes" id="UP000239757">
    <property type="component" value="Unassembled WGS sequence"/>
</dbReference>
<keyword evidence="5" id="KW-0723">Serine/threonine-protein kinase</keyword>
<dbReference type="PROSITE" id="PS51450">
    <property type="entry name" value="LRR"/>
    <property type="match status" value="1"/>
</dbReference>
<evidence type="ECO:0000256" key="15">
    <source>
        <dbReference type="ARBA" id="ARBA00023136"/>
    </source>
</evidence>
<dbReference type="InterPro" id="IPR001611">
    <property type="entry name" value="Leu-rich_rpt"/>
</dbReference>
<evidence type="ECO:0000256" key="18">
    <source>
        <dbReference type="ARBA" id="ARBA00047899"/>
    </source>
</evidence>
<keyword evidence="11" id="KW-0547">Nucleotide-binding</keyword>
<keyword evidence="10" id="KW-0677">Repeat</keyword>
<keyword evidence="13" id="KW-0067">ATP-binding</keyword>
<evidence type="ECO:0000256" key="7">
    <source>
        <dbReference type="ARBA" id="ARBA00022679"/>
    </source>
</evidence>
<comment type="similarity">
    <text evidence="2">Belongs to the protein kinase superfamily. Ser/Thr protein kinase family.</text>
</comment>
<dbReference type="GO" id="GO:0005524">
    <property type="term" value="F:ATP binding"/>
    <property type="evidence" value="ECO:0007669"/>
    <property type="project" value="UniProtKB-KW"/>
</dbReference>
<dbReference type="Pfam" id="PF00560">
    <property type="entry name" value="LRR_1"/>
    <property type="match status" value="1"/>
</dbReference>
<name>A0A2P5WKW1_GOSBA</name>
<dbReference type="GO" id="GO:0004674">
    <property type="term" value="F:protein serine/threonine kinase activity"/>
    <property type="evidence" value="ECO:0007669"/>
    <property type="project" value="UniProtKB-KW"/>
</dbReference>
<dbReference type="SUPFAM" id="SSF56112">
    <property type="entry name" value="Protein kinase-like (PK-like)"/>
    <property type="match status" value="1"/>
</dbReference>
<evidence type="ECO:0000256" key="5">
    <source>
        <dbReference type="ARBA" id="ARBA00022527"/>
    </source>
</evidence>
<dbReference type="PANTHER" id="PTHR48006">
    <property type="entry name" value="LEUCINE-RICH REPEAT-CONTAINING PROTEIN DDB_G0281931-RELATED"/>
    <property type="match status" value="1"/>
</dbReference>